<name>A0ABX4V4Z3_9BURK</name>
<proteinExistence type="predicted"/>
<reference evidence="1 2" key="1">
    <citation type="submission" date="2018-01" db="EMBL/GenBank/DDBJ databases">
        <title>Whole genome analyses suggest that Burkholderia sensu lato contains two further novel genera in the rhizoxinica-symbiotica group Mycetohabitans gen. nov., and Trinickia gen. nov.: implications for the evolution of diazotrophy and nodulation in the Burkholderiaceae.</title>
        <authorList>
            <person name="Estrada-de los Santos P."/>
            <person name="Palmer M."/>
            <person name="Chavez-Ramirez B."/>
            <person name="Beukes C."/>
            <person name="Steenkamp E.T."/>
            <person name="Hirsch A.M."/>
            <person name="Manyaka P."/>
            <person name="Maluk M."/>
            <person name="Lafos M."/>
            <person name="Crook M."/>
            <person name="Gross E."/>
            <person name="Simon M.F."/>
            <person name="Bueno dos Reis Junior F."/>
            <person name="Poole P.S."/>
            <person name="Venter S.N."/>
            <person name="James E.K."/>
        </authorList>
    </citation>
    <scope>NUCLEOTIDE SEQUENCE [LARGE SCALE GENOMIC DNA]</scope>
    <source>
        <strain evidence="1 2">WSM 3937</strain>
    </source>
</reference>
<organism evidence="1 2">
    <name type="scientific">Paraburkholderia rhynchosiae</name>
    <dbReference type="NCBI Taxonomy" id="487049"/>
    <lineage>
        <taxon>Bacteria</taxon>
        <taxon>Pseudomonadati</taxon>
        <taxon>Pseudomonadota</taxon>
        <taxon>Betaproteobacteria</taxon>
        <taxon>Burkholderiales</taxon>
        <taxon>Burkholderiaceae</taxon>
        <taxon>Paraburkholderia</taxon>
    </lineage>
</organism>
<sequence length="78" mass="8781">MPRVHNFAAHTTRAWTAALRAVPKLHTLEADAPAEPACLDFIYERKPQRPAEFDVALRSLMSIVIRFWGGCPYPLMCG</sequence>
<evidence type="ECO:0000313" key="1">
    <source>
        <dbReference type="EMBL" id="PMS30358.1"/>
    </source>
</evidence>
<protein>
    <submittedName>
        <fullName evidence="1">Uncharacterized protein</fullName>
    </submittedName>
</protein>
<evidence type="ECO:0000313" key="2">
    <source>
        <dbReference type="Proteomes" id="UP000235659"/>
    </source>
</evidence>
<gene>
    <name evidence="1" type="ORF">C0Z16_15565</name>
</gene>
<accession>A0ABX4V4Z3</accession>
<dbReference type="Proteomes" id="UP000235659">
    <property type="component" value="Unassembled WGS sequence"/>
</dbReference>
<dbReference type="EMBL" id="PNXY01000009">
    <property type="protein sequence ID" value="PMS30358.1"/>
    <property type="molecule type" value="Genomic_DNA"/>
</dbReference>
<comment type="caution">
    <text evidence="1">The sequence shown here is derived from an EMBL/GenBank/DDBJ whole genome shotgun (WGS) entry which is preliminary data.</text>
</comment>
<keyword evidence="2" id="KW-1185">Reference proteome</keyword>